<organism evidence="1">
    <name type="scientific">bioreactor metagenome</name>
    <dbReference type="NCBI Taxonomy" id="1076179"/>
    <lineage>
        <taxon>unclassified sequences</taxon>
        <taxon>metagenomes</taxon>
        <taxon>ecological metagenomes</taxon>
    </lineage>
</organism>
<protein>
    <submittedName>
        <fullName evidence="1">Uncharacterized protein</fullName>
    </submittedName>
</protein>
<sequence>MGVILLLGTISCSSKIKNPLIGLNAITKIVKSNNAVELMSTNPLRYIAKNEDAFIQYMEDKGYDVDRVGRGFFFTKGNESIALEMEGFMGNYKIFTGE</sequence>
<proteinExistence type="predicted"/>
<gene>
    <name evidence="1" type="ORF">SDC9_118898</name>
</gene>
<accession>A0A645C264</accession>
<dbReference type="EMBL" id="VSSQ01024418">
    <property type="protein sequence ID" value="MPM71926.1"/>
    <property type="molecule type" value="Genomic_DNA"/>
</dbReference>
<dbReference type="AlphaFoldDB" id="A0A645C264"/>
<comment type="caution">
    <text evidence="1">The sequence shown here is derived from an EMBL/GenBank/DDBJ whole genome shotgun (WGS) entry which is preliminary data.</text>
</comment>
<name>A0A645C264_9ZZZZ</name>
<evidence type="ECO:0000313" key="1">
    <source>
        <dbReference type="EMBL" id="MPM71926.1"/>
    </source>
</evidence>
<reference evidence="1" key="1">
    <citation type="submission" date="2019-08" db="EMBL/GenBank/DDBJ databases">
        <authorList>
            <person name="Kucharzyk K."/>
            <person name="Murdoch R.W."/>
            <person name="Higgins S."/>
            <person name="Loffler F."/>
        </authorList>
    </citation>
    <scope>NUCLEOTIDE SEQUENCE</scope>
</reference>